<evidence type="ECO:0000313" key="4">
    <source>
        <dbReference type="Proteomes" id="UP000658258"/>
    </source>
</evidence>
<evidence type="ECO:0008006" key="5">
    <source>
        <dbReference type="Google" id="ProtNLM"/>
    </source>
</evidence>
<comment type="caution">
    <text evidence="3">The sequence shown here is derived from an EMBL/GenBank/DDBJ whole genome shotgun (WGS) entry which is preliminary data.</text>
</comment>
<dbReference type="PROSITE" id="PS50005">
    <property type="entry name" value="TPR"/>
    <property type="match status" value="2"/>
</dbReference>
<keyword evidence="4" id="KW-1185">Reference proteome</keyword>
<dbReference type="Pfam" id="PF13432">
    <property type="entry name" value="TPR_16"/>
    <property type="match status" value="1"/>
</dbReference>
<organism evidence="3 4">
    <name type="scientific">Roseivirga thermotolerans</name>
    <dbReference type="NCBI Taxonomy" id="1758176"/>
    <lineage>
        <taxon>Bacteria</taxon>
        <taxon>Pseudomonadati</taxon>
        <taxon>Bacteroidota</taxon>
        <taxon>Cytophagia</taxon>
        <taxon>Cytophagales</taxon>
        <taxon>Roseivirgaceae</taxon>
        <taxon>Roseivirga</taxon>
    </lineage>
</organism>
<sequence length="579" mass="65628">MSLREQIVKQINKLLFLALIWILSAFSLKAWQVESTLKKETSKYDQANAEYLLIEAQKYFLLEDYERAIAFLDKSIDVDEKNHAAWFKKAEIYLAKNDTKKGVEAIQKAIALSSNNKYYYVLAAELEKANRNPEGAARYYELMASYTPDYQVYLVELANVFQAVGKTREAIELFRKQESLTLDQSMKLVEMLMQSSKEKEAITLMEQLVIDYPLDMDIKYQYANVLSSSGQQTEAIQFLENQTSMNAAMRLLLSDLYASQGQSDAKFQLLTRSFNDPNASLSDKVLLLGQLILENSSQPPVGLIDSLQTALENQYPNEPLAIENGAYVYTKLAEQTSDPQRALFRTKSIEKYQRLKDLKPGDFKVWDKVLTHAYENENWKQLNIDAEEALSLFPNQAIFYIYLASAKIELNELDEASDLLGQATRMTRANTLLKSQILAKQAQIAFLNGQTETADSLLKEAVSLEEVHPDALKQNGEILLSRVEKNAAPVSEKSAELKKVKESAEKLYANGQYNQALITLLHYIHTFEDLNDGATLELFGDTYFQIKLNALAVKYWKMAKELGGGSEKLDQKIASGQIN</sequence>
<dbReference type="Gene3D" id="1.25.40.10">
    <property type="entry name" value="Tetratricopeptide repeat domain"/>
    <property type="match status" value="3"/>
</dbReference>
<keyword evidence="2" id="KW-0175">Coiled coil</keyword>
<dbReference type="Proteomes" id="UP000658258">
    <property type="component" value="Unassembled WGS sequence"/>
</dbReference>
<name>A0ABQ3I3M8_9BACT</name>
<dbReference type="EMBL" id="BNAG01000002">
    <property type="protein sequence ID" value="GHE58998.1"/>
    <property type="molecule type" value="Genomic_DNA"/>
</dbReference>
<dbReference type="InterPro" id="IPR011990">
    <property type="entry name" value="TPR-like_helical_dom_sf"/>
</dbReference>
<dbReference type="PANTHER" id="PTHR12558">
    <property type="entry name" value="CELL DIVISION CYCLE 16,23,27"/>
    <property type="match status" value="1"/>
</dbReference>
<gene>
    <name evidence="3" type="ORF">GCM10011340_11960</name>
</gene>
<dbReference type="InterPro" id="IPR019734">
    <property type="entry name" value="TPR_rpt"/>
</dbReference>
<feature type="coiled-coil region" evidence="2">
    <location>
        <begin position="37"/>
        <end position="82"/>
    </location>
</feature>
<evidence type="ECO:0000313" key="3">
    <source>
        <dbReference type="EMBL" id="GHE58998.1"/>
    </source>
</evidence>
<feature type="repeat" description="TPR" evidence="1">
    <location>
        <begin position="83"/>
        <end position="116"/>
    </location>
</feature>
<proteinExistence type="predicted"/>
<dbReference type="PANTHER" id="PTHR12558:SF13">
    <property type="entry name" value="CELL DIVISION CYCLE PROTEIN 27 HOMOLOG"/>
    <property type="match status" value="1"/>
</dbReference>
<evidence type="ECO:0000256" key="2">
    <source>
        <dbReference type="SAM" id="Coils"/>
    </source>
</evidence>
<keyword evidence="1" id="KW-0802">TPR repeat</keyword>
<evidence type="ECO:0000256" key="1">
    <source>
        <dbReference type="PROSITE-ProRule" id="PRU00339"/>
    </source>
</evidence>
<dbReference type="RefSeq" id="WP_189629321.1">
    <property type="nucleotide sequence ID" value="NZ_BNAG01000002.1"/>
</dbReference>
<feature type="repeat" description="TPR" evidence="1">
    <location>
        <begin position="49"/>
        <end position="82"/>
    </location>
</feature>
<reference evidence="4" key="1">
    <citation type="journal article" date="2019" name="Int. J. Syst. Evol. Microbiol.">
        <title>The Global Catalogue of Microorganisms (GCM) 10K type strain sequencing project: providing services to taxonomists for standard genome sequencing and annotation.</title>
        <authorList>
            <consortium name="The Broad Institute Genomics Platform"/>
            <consortium name="The Broad Institute Genome Sequencing Center for Infectious Disease"/>
            <person name="Wu L."/>
            <person name="Ma J."/>
        </authorList>
    </citation>
    <scope>NUCLEOTIDE SEQUENCE [LARGE SCALE GENOMIC DNA]</scope>
    <source>
        <strain evidence="4">CGMCC 1.15111</strain>
    </source>
</reference>
<dbReference type="SMART" id="SM00028">
    <property type="entry name" value="TPR"/>
    <property type="match status" value="5"/>
</dbReference>
<accession>A0ABQ3I3M8</accession>
<protein>
    <recommendedName>
        <fullName evidence="5">Tetratricopeptide repeat-like domain-containing protein</fullName>
    </recommendedName>
</protein>
<dbReference type="SUPFAM" id="SSF48452">
    <property type="entry name" value="TPR-like"/>
    <property type="match status" value="2"/>
</dbReference>